<feature type="signal peptide" evidence="1">
    <location>
        <begin position="1"/>
        <end position="24"/>
    </location>
</feature>
<feature type="domain" description="Alginate export" evidence="2">
    <location>
        <begin position="27"/>
        <end position="315"/>
    </location>
</feature>
<keyword evidence="4" id="KW-1185">Reference proteome</keyword>
<feature type="chain" id="PRO_5011440446" evidence="1">
    <location>
        <begin position="25"/>
        <end position="436"/>
    </location>
</feature>
<sequence>MKGTSLTTLLLLALVLVCPLAVSAQFKLSAEVRPRTEFRNGFKTPTSSGFDPAFFTEQRSRLNVDFKDEKYAMRFSLQDVRIWGEVPQIFKEDAGTSFLSEAWGQYFVNETFSVKAGRQIISYDNQRFLGGLEWAQQGRRHDALLFIKEDPEKKMKLHVGLAFNADKDRLEPAYLQAPGASFYSVAGNYKSLQYAWYNKTFDDKKGSLSLLALNATLQNPDSTVSNKQTFGIIPRIKAGKVMLAADLYYQSGKIGDNKVNAFLAGASATLPTKATPITLGFEYISGKDDDDDSSDITNFSPDYGTNHAFNGLMDYFFVGPANGNVGVIDLYLKTKFKVGKGALLLHGHQFMTGSRQLDGEGQELGSSMGFELDAVFVKKLAPAVTLHVGASALLGTETLTTLRAGNEKFNQWAWTMITFKPTLFDSEEEKKKKKKK</sequence>
<accession>A0A1H9I6Z5</accession>
<evidence type="ECO:0000256" key="1">
    <source>
        <dbReference type="SAM" id="SignalP"/>
    </source>
</evidence>
<proteinExistence type="predicted"/>
<keyword evidence="1" id="KW-0732">Signal</keyword>
<dbReference type="RefSeq" id="WP_090169342.1">
    <property type="nucleotide sequence ID" value="NZ_FOFB01000014.1"/>
</dbReference>
<dbReference type="STRING" id="478744.SAMN05444359_11467"/>
<dbReference type="InParanoid" id="A0A1H9I6Z5"/>
<dbReference type="AlphaFoldDB" id="A0A1H9I6Z5"/>
<gene>
    <name evidence="3" type="ORF">SAMN05444359_11467</name>
</gene>
<dbReference type="Proteomes" id="UP000199021">
    <property type="component" value="Unassembled WGS sequence"/>
</dbReference>
<protein>
    <submittedName>
        <fullName evidence="3">Alginate export</fullName>
    </submittedName>
</protein>
<organism evidence="3 4">
    <name type="scientific">Neolewinella agarilytica</name>
    <dbReference type="NCBI Taxonomy" id="478744"/>
    <lineage>
        <taxon>Bacteria</taxon>
        <taxon>Pseudomonadati</taxon>
        <taxon>Bacteroidota</taxon>
        <taxon>Saprospiria</taxon>
        <taxon>Saprospirales</taxon>
        <taxon>Lewinellaceae</taxon>
        <taxon>Neolewinella</taxon>
    </lineage>
</organism>
<dbReference type="InterPro" id="IPR025388">
    <property type="entry name" value="Alginate_export_dom"/>
</dbReference>
<reference evidence="4" key="1">
    <citation type="submission" date="2016-10" db="EMBL/GenBank/DDBJ databases">
        <authorList>
            <person name="Varghese N."/>
            <person name="Submissions S."/>
        </authorList>
    </citation>
    <scope>NUCLEOTIDE SEQUENCE [LARGE SCALE GENOMIC DNA]</scope>
    <source>
        <strain evidence="4">DSM 24740</strain>
    </source>
</reference>
<evidence type="ECO:0000259" key="2">
    <source>
        <dbReference type="Pfam" id="PF13372"/>
    </source>
</evidence>
<dbReference type="SUPFAM" id="SSF56935">
    <property type="entry name" value="Porins"/>
    <property type="match status" value="1"/>
</dbReference>
<dbReference type="Pfam" id="PF13372">
    <property type="entry name" value="Alginate_exp"/>
    <property type="match status" value="1"/>
</dbReference>
<dbReference type="EMBL" id="FOFB01000014">
    <property type="protein sequence ID" value="SEQ70347.1"/>
    <property type="molecule type" value="Genomic_DNA"/>
</dbReference>
<evidence type="ECO:0000313" key="3">
    <source>
        <dbReference type="EMBL" id="SEQ70347.1"/>
    </source>
</evidence>
<dbReference type="OrthoDB" id="1070463at2"/>
<name>A0A1H9I6Z5_9BACT</name>
<evidence type="ECO:0000313" key="4">
    <source>
        <dbReference type="Proteomes" id="UP000199021"/>
    </source>
</evidence>